<dbReference type="Pfam" id="PF01520">
    <property type="entry name" value="Amidase_3"/>
    <property type="match status" value="1"/>
</dbReference>
<evidence type="ECO:0000313" key="5">
    <source>
        <dbReference type="EMBL" id="NIR74343.1"/>
    </source>
</evidence>
<sequence length="668" mass="71205">MCAAAALALALAGCGTRAPGRGGPPPIVPRRGPLAIDVVYPRDSALVSAPDSNFIFGSVGNGRARLTIDGHPVDVEPNGAFLAWLPVPGSAVDTVAEYRLVASLDGEEARAVRTIRRPGGGPALSDSATIVETSVAPRGAWWVRSGEALEVTAGATPGARVWLRMPNGDSIPLDATDGAGPADPNWIFGTVPRDRAGEPRAGSGVYRGVLHADEPLGRGRLVPSLSPVAVDFSGVPPACAPPPQPIPEDTLLAAVAGNDAPRDVPPVSPGCAILEVAFEGDTARTPLPLDLWIMSERGRGPVVELREEPSAVGRDGFVVGRAEPGATTLWMWNDGVQARVSGRRNGSVRLSLDALTEAWVALDELAPRPNPARVALAEVGTVRLEAAADRIRVNLAVSEPVPYHVQVDGRRLALILYGAYSNTDWLRYGPADRFLRGARWEQPTDDRYVLHLELAGRPWGYRARYHDGGLVLEVRKPPAIDPDRPLAGLRIAVDPGHPPGGATGPTRLYEADANLAVAFRLKRLLEAEGARVVLTRADREAVRLYDRTRLAELLDAHLLVSIHNNALPDGVNPFENHGTSVYYFHPQARDLARALQRGLLESLGLGDLGIGRASLALARPTWIPAALTEGAFMMIPAQEAALREPSYQEAYARGVLSGLREFALGRIE</sequence>
<reference evidence="5 6" key="1">
    <citation type="submission" date="2020-01" db="EMBL/GenBank/DDBJ databases">
        <title>Genomes assembled from Gulf of Kutch pelagic sediment metagenomes.</title>
        <authorList>
            <person name="Chandrashekar M."/>
            <person name="Mahajan M.S."/>
            <person name="Dave K.J."/>
            <person name="Vatsa P."/>
            <person name="Nathani N.M."/>
        </authorList>
    </citation>
    <scope>NUCLEOTIDE SEQUENCE [LARGE SCALE GENOMIC DNA]</scope>
    <source>
        <strain evidence="5">KS3-K002</strain>
    </source>
</reference>
<dbReference type="Gene3D" id="3.40.630.40">
    <property type="entry name" value="Zn-dependent exopeptidases"/>
    <property type="match status" value="1"/>
</dbReference>
<evidence type="ECO:0000313" key="6">
    <source>
        <dbReference type="Proteomes" id="UP000702544"/>
    </source>
</evidence>
<dbReference type="Proteomes" id="UP000702544">
    <property type="component" value="Unassembled WGS sequence"/>
</dbReference>
<evidence type="ECO:0000256" key="1">
    <source>
        <dbReference type="ARBA" id="ARBA00001561"/>
    </source>
</evidence>
<dbReference type="SUPFAM" id="SSF53187">
    <property type="entry name" value="Zn-dependent exopeptidases"/>
    <property type="match status" value="1"/>
</dbReference>
<dbReference type="InterPro" id="IPR002508">
    <property type="entry name" value="MurNAc-LAA_cat"/>
</dbReference>
<dbReference type="InterPro" id="IPR050695">
    <property type="entry name" value="N-acetylmuramoyl_amidase_3"/>
</dbReference>
<proteinExistence type="predicted"/>
<comment type="caution">
    <text evidence="5">The sequence shown here is derived from an EMBL/GenBank/DDBJ whole genome shotgun (WGS) entry which is preliminary data.</text>
</comment>
<evidence type="ECO:0000256" key="2">
    <source>
        <dbReference type="ARBA" id="ARBA00011901"/>
    </source>
</evidence>
<dbReference type="GO" id="GO:0009253">
    <property type="term" value="P:peptidoglycan catabolic process"/>
    <property type="evidence" value="ECO:0007669"/>
    <property type="project" value="InterPro"/>
</dbReference>
<organism evidence="5 6">
    <name type="scientific">Candidatus Kutchimonas denitrificans</name>
    <dbReference type="NCBI Taxonomy" id="3056748"/>
    <lineage>
        <taxon>Bacteria</taxon>
        <taxon>Pseudomonadati</taxon>
        <taxon>Gemmatimonadota</taxon>
        <taxon>Gemmatimonadia</taxon>
        <taxon>Candidatus Palauibacterales</taxon>
        <taxon>Candidatus Palauibacteraceae</taxon>
        <taxon>Candidatus Kutchimonas</taxon>
    </lineage>
</organism>
<feature type="domain" description="MurNAc-LAA" evidence="4">
    <location>
        <begin position="548"/>
        <end position="660"/>
    </location>
</feature>
<dbReference type="GO" id="GO:0030288">
    <property type="term" value="C:outer membrane-bounded periplasmic space"/>
    <property type="evidence" value="ECO:0007669"/>
    <property type="project" value="TreeGrafter"/>
</dbReference>
<evidence type="ECO:0000256" key="3">
    <source>
        <dbReference type="ARBA" id="ARBA00022801"/>
    </source>
</evidence>
<gene>
    <name evidence="5" type="ORF">GWO12_04420</name>
</gene>
<dbReference type="AlphaFoldDB" id="A0AAE5CBB2"/>
<accession>A0AAE5CBB2</accession>
<protein>
    <recommendedName>
        <fullName evidence="2">N-acetylmuramoyl-L-alanine amidase</fullName>
        <ecNumber evidence="2">3.5.1.28</ecNumber>
    </recommendedName>
</protein>
<dbReference type="GO" id="GO:0008745">
    <property type="term" value="F:N-acetylmuramoyl-L-alanine amidase activity"/>
    <property type="evidence" value="ECO:0007669"/>
    <property type="project" value="UniProtKB-EC"/>
</dbReference>
<evidence type="ECO:0000259" key="4">
    <source>
        <dbReference type="SMART" id="SM00646"/>
    </source>
</evidence>
<dbReference type="EMBL" id="JAACAK010000036">
    <property type="protein sequence ID" value="NIR74343.1"/>
    <property type="molecule type" value="Genomic_DNA"/>
</dbReference>
<dbReference type="SMART" id="SM00646">
    <property type="entry name" value="Ami_3"/>
    <property type="match status" value="1"/>
</dbReference>
<comment type="catalytic activity">
    <reaction evidence="1">
        <text>Hydrolyzes the link between N-acetylmuramoyl residues and L-amino acid residues in certain cell-wall glycopeptides.</text>
        <dbReference type="EC" id="3.5.1.28"/>
    </reaction>
</comment>
<keyword evidence="3" id="KW-0378">Hydrolase</keyword>
<dbReference type="CDD" id="cd02696">
    <property type="entry name" value="MurNAc-LAA"/>
    <property type="match status" value="1"/>
</dbReference>
<dbReference type="PANTHER" id="PTHR30404">
    <property type="entry name" value="N-ACETYLMURAMOYL-L-ALANINE AMIDASE"/>
    <property type="match status" value="1"/>
</dbReference>
<dbReference type="PANTHER" id="PTHR30404:SF0">
    <property type="entry name" value="N-ACETYLMURAMOYL-L-ALANINE AMIDASE AMIC"/>
    <property type="match status" value="1"/>
</dbReference>
<dbReference type="EC" id="3.5.1.28" evidence="2"/>
<name>A0AAE5CBB2_9BACT</name>